<keyword evidence="2" id="KW-1185">Reference proteome</keyword>
<gene>
    <name evidence="1" type="ORF">WMSIL1_LOCUS3117</name>
</gene>
<evidence type="ECO:0000313" key="2">
    <source>
        <dbReference type="Proteomes" id="UP000321570"/>
    </source>
</evidence>
<proteinExistence type="predicted"/>
<dbReference type="Proteomes" id="UP000321570">
    <property type="component" value="Unassembled WGS sequence"/>
</dbReference>
<evidence type="ECO:0000313" key="1">
    <source>
        <dbReference type="EMBL" id="VUZ42636.1"/>
    </source>
</evidence>
<organism evidence="1 2">
    <name type="scientific">Hymenolepis diminuta</name>
    <name type="common">Rat tapeworm</name>
    <dbReference type="NCBI Taxonomy" id="6216"/>
    <lineage>
        <taxon>Eukaryota</taxon>
        <taxon>Metazoa</taxon>
        <taxon>Spiralia</taxon>
        <taxon>Lophotrochozoa</taxon>
        <taxon>Platyhelminthes</taxon>
        <taxon>Cestoda</taxon>
        <taxon>Eucestoda</taxon>
        <taxon>Cyclophyllidea</taxon>
        <taxon>Hymenolepididae</taxon>
        <taxon>Hymenolepis</taxon>
    </lineage>
</organism>
<reference evidence="1 2" key="1">
    <citation type="submission" date="2019-07" db="EMBL/GenBank/DDBJ databases">
        <authorList>
            <person name="Jastrzebski P J."/>
            <person name="Paukszto L."/>
            <person name="Jastrzebski P J."/>
        </authorList>
    </citation>
    <scope>NUCLEOTIDE SEQUENCE [LARGE SCALE GENOMIC DNA]</scope>
    <source>
        <strain evidence="1 2">WMS-il1</strain>
    </source>
</reference>
<protein>
    <submittedName>
        <fullName evidence="1">Uncharacterized protein</fullName>
    </submittedName>
</protein>
<accession>A0A564Y662</accession>
<dbReference type="AlphaFoldDB" id="A0A564Y662"/>
<sequence>MSSVPSSQSVKSFGSLKIPNPEAVEDVTKNVPELIYDLKYYNFFKSGSNKHKYFVLPKEFDELGYSENGVDHGRSLWPELLSIQRLL</sequence>
<name>A0A564Y662_HYMDI</name>
<dbReference type="EMBL" id="CABIJS010000089">
    <property type="protein sequence ID" value="VUZ42636.1"/>
    <property type="molecule type" value="Genomic_DNA"/>
</dbReference>